<dbReference type="EMBL" id="JAWZYT010004038">
    <property type="protein sequence ID" value="KAK4295620.1"/>
    <property type="molecule type" value="Genomic_DNA"/>
</dbReference>
<evidence type="ECO:0000313" key="3">
    <source>
        <dbReference type="Proteomes" id="UP001292094"/>
    </source>
</evidence>
<accession>A0AAE1NSX8</accession>
<name>A0AAE1NSX8_9EUCA</name>
<feature type="region of interest" description="Disordered" evidence="1">
    <location>
        <begin position="200"/>
        <end position="223"/>
    </location>
</feature>
<protein>
    <submittedName>
        <fullName evidence="2">Uncharacterized protein</fullName>
    </submittedName>
</protein>
<dbReference type="AlphaFoldDB" id="A0AAE1NSX8"/>
<proteinExistence type="predicted"/>
<comment type="caution">
    <text evidence="2">The sequence shown here is derived from an EMBL/GenBank/DDBJ whole genome shotgun (WGS) entry which is preliminary data.</text>
</comment>
<feature type="region of interest" description="Disordered" evidence="1">
    <location>
        <begin position="1"/>
        <end position="37"/>
    </location>
</feature>
<sequence>MNKIQRRPKLTATTATDSNGNGNVNNSNSNSNRGGVNRGGGVINQVGLFESCFNLVVSPSLDSYWADCLRYVCSVEKRSQYRTSSNYVNTNNKRNSSVAVVQVSQPNLHHHHLPGLMSTSSGSRLANTRQQKPRVVLSFLRWEQRDRDMRPLLAQVLRSDAHFAEGHVLNAIEADAGEEMGEPLIWYPVAHVRGLSLPGGGGGSVSMQQQHNTTQPLQLQQQQQRLERRVIGGHFTLIQGNE</sequence>
<gene>
    <name evidence="2" type="ORF">Pmani_031835</name>
</gene>
<organism evidence="2 3">
    <name type="scientific">Petrolisthes manimaculis</name>
    <dbReference type="NCBI Taxonomy" id="1843537"/>
    <lineage>
        <taxon>Eukaryota</taxon>
        <taxon>Metazoa</taxon>
        <taxon>Ecdysozoa</taxon>
        <taxon>Arthropoda</taxon>
        <taxon>Crustacea</taxon>
        <taxon>Multicrustacea</taxon>
        <taxon>Malacostraca</taxon>
        <taxon>Eumalacostraca</taxon>
        <taxon>Eucarida</taxon>
        <taxon>Decapoda</taxon>
        <taxon>Pleocyemata</taxon>
        <taxon>Anomura</taxon>
        <taxon>Galatheoidea</taxon>
        <taxon>Porcellanidae</taxon>
        <taxon>Petrolisthes</taxon>
    </lineage>
</organism>
<keyword evidence="3" id="KW-1185">Reference proteome</keyword>
<feature type="compositionally biased region" description="Low complexity" evidence="1">
    <location>
        <begin position="18"/>
        <end position="35"/>
    </location>
</feature>
<feature type="compositionally biased region" description="Low complexity" evidence="1">
    <location>
        <begin position="208"/>
        <end position="223"/>
    </location>
</feature>
<evidence type="ECO:0000256" key="1">
    <source>
        <dbReference type="SAM" id="MobiDB-lite"/>
    </source>
</evidence>
<evidence type="ECO:0000313" key="2">
    <source>
        <dbReference type="EMBL" id="KAK4295620.1"/>
    </source>
</evidence>
<reference evidence="2" key="1">
    <citation type="submission" date="2023-11" db="EMBL/GenBank/DDBJ databases">
        <title>Genome assemblies of two species of porcelain crab, Petrolisthes cinctipes and Petrolisthes manimaculis (Anomura: Porcellanidae).</title>
        <authorList>
            <person name="Angst P."/>
        </authorList>
    </citation>
    <scope>NUCLEOTIDE SEQUENCE</scope>
    <source>
        <strain evidence="2">PB745_02</strain>
        <tissue evidence="2">Gill</tissue>
    </source>
</reference>
<dbReference type="Proteomes" id="UP001292094">
    <property type="component" value="Unassembled WGS sequence"/>
</dbReference>